<dbReference type="PANTHER" id="PTHR43008:SF7">
    <property type="entry name" value="SHORT CHAIN DEHYDROGENASE_REDUCTASE (AFU_ORTHOLOGUE AFUA_2G00830)"/>
    <property type="match status" value="1"/>
</dbReference>
<reference evidence="6 7" key="1">
    <citation type="journal article" date="2012" name="Eukaryot. Cell">
        <title>Draft genome sequence of CBS 2479, the standard type strain of Trichosporon asahii.</title>
        <authorList>
            <person name="Yang R.Y."/>
            <person name="Li H.T."/>
            <person name="Zhu H."/>
            <person name="Zhou G.P."/>
            <person name="Wang M."/>
            <person name="Wang L."/>
        </authorList>
    </citation>
    <scope>NUCLEOTIDE SEQUENCE [LARGE SCALE GENOMIC DNA]</scope>
    <source>
        <strain evidence="7">ATCC 90039 / CBS 2479 / JCM 2466 / KCTC 7840 / NCYC 2677 / UAMH 7654</strain>
    </source>
</reference>
<keyword evidence="2" id="KW-0521">NADP</keyword>
<dbReference type="KEGG" id="tasa:A1Q1_04242"/>
<dbReference type="SUPFAM" id="SSF51735">
    <property type="entry name" value="NAD(P)-binding Rossmann-fold domains"/>
    <property type="match status" value="1"/>
</dbReference>
<evidence type="ECO:0000256" key="2">
    <source>
        <dbReference type="ARBA" id="ARBA00022857"/>
    </source>
</evidence>
<gene>
    <name evidence="6" type="ORF">A1Q1_04242</name>
</gene>
<accession>J6ER94</accession>
<dbReference type="PROSITE" id="PS00061">
    <property type="entry name" value="ADH_SHORT"/>
    <property type="match status" value="1"/>
</dbReference>
<evidence type="ECO:0000313" key="6">
    <source>
        <dbReference type="EMBL" id="EJT46999.1"/>
    </source>
</evidence>
<dbReference type="InterPro" id="IPR036291">
    <property type="entry name" value="NAD(P)-bd_dom_sf"/>
</dbReference>
<name>J6ER94_TRIAS</name>
<evidence type="ECO:0000256" key="3">
    <source>
        <dbReference type="ARBA" id="ARBA00023002"/>
    </source>
</evidence>
<organism evidence="6 7">
    <name type="scientific">Trichosporon asahii var. asahii (strain ATCC 90039 / CBS 2479 / JCM 2466 / KCTC 7840 / NBRC 103889/ NCYC 2677 / UAMH 7654)</name>
    <name type="common">Yeast</name>
    <dbReference type="NCBI Taxonomy" id="1186058"/>
    <lineage>
        <taxon>Eukaryota</taxon>
        <taxon>Fungi</taxon>
        <taxon>Dikarya</taxon>
        <taxon>Basidiomycota</taxon>
        <taxon>Agaricomycotina</taxon>
        <taxon>Tremellomycetes</taxon>
        <taxon>Trichosporonales</taxon>
        <taxon>Trichosporonaceae</taxon>
        <taxon>Trichosporon</taxon>
    </lineage>
</organism>
<protein>
    <recommendedName>
        <fullName evidence="8">Short-chain dehydrogenase/reductase SDR</fullName>
    </recommendedName>
</protein>
<dbReference type="HOGENOM" id="CLU_010194_2_3_1"/>
<comment type="caution">
    <text evidence="6">The sequence shown here is derived from an EMBL/GenBank/DDBJ whole genome shotgun (WGS) entry which is preliminary data.</text>
</comment>
<keyword evidence="3" id="KW-0560">Oxidoreductase</keyword>
<dbReference type="PRINTS" id="PR00080">
    <property type="entry name" value="SDRFAMILY"/>
</dbReference>
<dbReference type="OrthoDB" id="5307821at2759"/>
<sequence length="334" mass="36267">MFSTTSIVEPENPTSKAVIHRGAVAVITGAASGIGLAAAKHLARHGLNVVMVDVAQSLDASAKEVKQVEGSGDVVPVHCDVSNIEDVVKLREQVLDTYGECQVLMNNAGISRSTPAFSLERDLKDLQSDWAAVLGVNMNGIINVAQAFAPFMSRQENESVIINTGSKQGITCPPGKAGYNVSKAAVKVFTEQPRLTLSPGWVFTGLSGANDGKPKPPGAWTPEQTIEYMFEKVLEEGDFYVICPDNETTPSAAAPTRTNADFQALDKARIQWALGDIIENRPALSRWHPSYAARYEDFIESRQGLAARSRSRGRAPLDRIPDVPGEREQYRFQQ</sequence>
<dbReference type="EMBL" id="ALBS01000266">
    <property type="protein sequence ID" value="EJT46999.1"/>
    <property type="molecule type" value="Genomic_DNA"/>
</dbReference>
<dbReference type="GO" id="GO:0016616">
    <property type="term" value="F:oxidoreductase activity, acting on the CH-OH group of donors, NAD or NADP as acceptor"/>
    <property type="evidence" value="ECO:0007669"/>
    <property type="project" value="UniProtKB-ARBA"/>
</dbReference>
<dbReference type="InterPro" id="IPR002347">
    <property type="entry name" value="SDR_fam"/>
</dbReference>
<dbReference type="InterPro" id="IPR020904">
    <property type="entry name" value="Sc_DH/Rdtase_CS"/>
</dbReference>
<dbReference type="PANTHER" id="PTHR43008">
    <property type="entry name" value="BENZIL REDUCTASE"/>
    <property type="match status" value="1"/>
</dbReference>
<dbReference type="PRINTS" id="PR00081">
    <property type="entry name" value="GDHRDH"/>
</dbReference>
<dbReference type="GO" id="GO:0050664">
    <property type="term" value="F:oxidoreductase activity, acting on NAD(P)H, oxygen as acceptor"/>
    <property type="evidence" value="ECO:0007669"/>
    <property type="project" value="TreeGrafter"/>
</dbReference>
<feature type="region of interest" description="Disordered" evidence="5">
    <location>
        <begin position="306"/>
        <end position="334"/>
    </location>
</feature>
<dbReference type="CDD" id="cd05233">
    <property type="entry name" value="SDR_c"/>
    <property type="match status" value="1"/>
</dbReference>
<evidence type="ECO:0000256" key="1">
    <source>
        <dbReference type="ARBA" id="ARBA00006484"/>
    </source>
</evidence>
<proteinExistence type="inferred from homology"/>
<dbReference type="Gene3D" id="3.40.50.720">
    <property type="entry name" value="NAD(P)-binding Rossmann-like Domain"/>
    <property type="match status" value="1"/>
</dbReference>
<evidence type="ECO:0000313" key="7">
    <source>
        <dbReference type="Proteomes" id="UP000002748"/>
    </source>
</evidence>
<dbReference type="VEuPathDB" id="FungiDB:A1Q1_04242"/>
<evidence type="ECO:0000256" key="4">
    <source>
        <dbReference type="RuleBase" id="RU000363"/>
    </source>
</evidence>
<evidence type="ECO:0000256" key="5">
    <source>
        <dbReference type="SAM" id="MobiDB-lite"/>
    </source>
</evidence>
<dbReference type="GeneID" id="25987755"/>
<dbReference type="RefSeq" id="XP_014178094.1">
    <property type="nucleotide sequence ID" value="XM_014322619.1"/>
</dbReference>
<dbReference type="Pfam" id="PF00106">
    <property type="entry name" value="adh_short"/>
    <property type="match status" value="1"/>
</dbReference>
<comment type="similarity">
    <text evidence="1 4">Belongs to the short-chain dehydrogenases/reductases (SDR) family.</text>
</comment>
<dbReference type="AlphaFoldDB" id="J6ER94"/>
<evidence type="ECO:0008006" key="8">
    <source>
        <dbReference type="Google" id="ProtNLM"/>
    </source>
</evidence>
<dbReference type="Proteomes" id="UP000002748">
    <property type="component" value="Unassembled WGS sequence"/>
</dbReference>
<feature type="compositionally biased region" description="Basic and acidic residues" evidence="5">
    <location>
        <begin position="315"/>
        <end position="334"/>
    </location>
</feature>